<evidence type="ECO:0000256" key="3">
    <source>
        <dbReference type="ARBA" id="ARBA00023015"/>
    </source>
</evidence>
<keyword evidence="4" id="KW-0238">DNA-binding</keyword>
<dbReference type="InterPro" id="IPR051446">
    <property type="entry name" value="HTH_trans_reg/aminotransferase"/>
</dbReference>
<dbReference type="PANTHER" id="PTHR46577:SF1">
    <property type="entry name" value="HTH-TYPE TRANSCRIPTIONAL REGULATORY PROTEIN GABR"/>
    <property type="match status" value="1"/>
</dbReference>
<dbReference type="SUPFAM" id="SSF53383">
    <property type="entry name" value="PLP-dependent transferases"/>
    <property type="match status" value="1"/>
</dbReference>
<name>A0AAU1U178_9ACTN</name>
<evidence type="ECO:0000256" key="2">
    <source>
        <dbReference type="ARBA" id="ARBA00022898"/>
    </source>
</evidence>
<dbReference type="InterPro" id="IPR036388">
    <property type="entry name" value="WH-like_DNA-bd_sf"/>
</dbReference>
<dbReference type="EMBL" id="CP108195">
    <property type="protein sequence ID" value="WTS11620.1"/>
    <property type="molecule type" value="Genomic_DNA"/>
</dbReference>
<proteinExistence type="inferred from homology"/>
<keyword evidence="5" id="KW-0804">Transcription</keyword>
<dbReference type="GO" id="GO:0003700">
    <property type="term" value="F:DNA-binding transcription factor activity"/>
    <property type="evidence" value="ECO:0007669"/>
    <property type="project" value="InterPro"/>
</dbReference>
<dbReference type="SMART" id="SM00345">
    <property type="entry name" value="HTH_GNTR"/>
    <property type="match status" value="1"/>
</dbReference>
<sequence length="467" mass="50495">MGLTVRTREQDSQRIVMRTIRRMAASRYKTLVDALASDIRTGRLAAGVRLPTHRGLAAREGIAVVTATRVYAELETMGLVSREQGRGTFVRDIAVPAGHGIDQQVVATDAVDLNFNYPSLPGQADLLRQALREVATSGDIDSLLHYQPHRGRPQDRASIARHLRRRGITTDSDRILITTGAQHGLAITVMAALNAGDVVAVDALTYPGFKVLAHALHLDLAPIPATADGPDLDALEKLCATRPVRAIYTMPTLHNPLGWVMPPTDRTRLVNLARQHGSLIIEDASYAYLVEDAPPPLAATAPDITVYVSGLSKSVATGLRVGFVVAPPSAASSLERAIRATTWNTPALTTAIACRWLEDGTVDHLEAQKREDAKARQAIARQELAGLPLISHASSYFTWLPLPDDARADRLTATLARQHVSVSTAEPFTTSTHTPQAIRLALGSTDLDSLQSTLRTVRRFAVEDAYA</sequence>
<dbReference type="SUPFAM" id="SSF46785">
    <property type="entry name" value="Winged helix' DNA-binding domain"/>
    <property type="match status" value="1"/>
</dbReference>
<organism evidence="7">
    <name type="scientific">Streptomyces sp. NBC_00119</name>
    <dbReference type="NCBI Taxonomy" id="2975659"/>
    <lineage>
        <taxon>Bacteria</taxon>
        <taxon>Bacillati</taxon>
        <taxon>Actinomycetota</taxon>
        <taxon>Actinomycetes</taxon>
        <taxon>Kitasatosporales</taxon>
        <taxon>Streptomycetaceae</taxon>
        <taxon>Streptomyces</taxon>
    </lineage>
</organism>
<evidence type="ECO:0000259" key="6">
    <source>
        <dbReference type="PROSITE" id="PS50949"/>
    </source>
</evidence>
<keyword evidence="7" id="KW-0032">Aminotransferase</keyword>
<protein>
    <submittedName>
        <fullName evidence="7">PLP-dependent aminotransferase family protein</fullName>
    </submittedName>
</protein>
<dbReference type="PROSITE" id="PS50949">
    <property type="entry name" value="HTH_GNTR"/>
    <property type="match status" value="1"/>
</dbReference>
<dbReference type="AlphaFoldDB" id="A0AAU1U178"/>
<dbReference type="PANTHER" id="PTHR46577">
    <property type="entry name" value="HTH-TYPE TRANSCRIPTIONAL REGULATORY PROTEIN GABR"/>
    <property type="match status" value="1"/>
</dbReference>
<gene>
    <name evidence="7" type="ORF">OHU69_11540</name>
</gene>
<accession>A0AAU1U178</accession>
<reference evidence="7" key="1">
    <citation type="submission" date="2022-10" db="EMBL/GenBank/DDBJ databases">
        <title>The complete genomes of actinobacterial strains from the NBC collection.</title>
        <authorList>
            <person name="Joergensen T.S."/>
            <person name="Alvarez Arevalo M."/>
            <person name="Sterndorff E.B."/>
            <person name="Faurdal D."/>
            <person name="Vuksanovic O."/>
            <person name="Mourched A.-S."/>
            <person name="Charusanti P."/>
            <person name="Shaw S."/>
            <person name="Blin K."/>
            <person name="Weber T."/>
        </authorList>
    </citation>
    <scope>NUCLEOTIDE SEQUENCE</scope>
    <source>
        <strain evidence="7">NBC_00119</strain>
    </source>
</reference>
<dbReference type="GO" id="GO:0003677">
    <property type="term" value="F:DNA binding"/>
    <property type="evidence" value="ECO:0007669"/>
    <property type="project" value="UniProtKB-KW"/>
</dbReference>
<dbReference type="Gene3D" id="3.40.640.10">
    <property type="entry name" value="Type I PLP-dependent aspartate aminotransferase-like (Major domain)"/>
    <property type="match status" value="1"/>
</dbReference>
<evidence type="ECO:0000256" key="5">
    <source>
        <dbReference type="ARBA" id="ARBA00023163"/>
    </source>
</evidence>
<dbReference type="InterPro" id="IPR000524">
    <property type="entry name" value="Tscrpt_reg_HTH_GntR"/>
</dbReference>
<dbReference type="InterPro" id="IPR036390">
    <property type="entry name" value="WH_DNA-bd_sf"/>
</dbReference>
<evidence type="ECO:0000313" key="7">
    <source>
        <dbReference type="EMBL" id="WTS11620.1"/>
    </source>
</evidence>
<dbReference type="Pfam" id="PF00155">
    <property type="entry name" value="Aminotran_1_2"/>
    <property type="match status" value="1"/>
</dbReference>
<dbReference type="CDD" id="cd07377">
    <property type="entry name" value="WHTH_GntR"/>
    <property type="match status" value="1"/>
</dbReference>
<dbReference type="InterPro" id="IPR015421">
    <property type="entry name" value="PyrdxlP-dep_Trfase_major"/>
</dbReference>
<keyword evidence="2" id="KW-0663">Pyridoxal phosphate</keyword>
<keyword evidence="3" id="KW-0805">Transcription regulation</keyword>
<dbReference type="CDD" id="cd00609">
    <property type="entry name" value="AAT_like"/>
    <property type="match status" value="1"/>
</dbReference>
<dbReference type="Pfam" id="PF00392">
    <property type="entry name" value="GntR"/>
    <property type="match status" value="1"/>
</dbReference>
<evidence type="ECO:0000256" key="1">
    <source>
        <dbReference type="ARBA" id="ARBA00005384"/>
    </source>
</evidence>
<feature type="domain" description="HTH gntR-type" evidence="6">
    <location>
        <begin position="25"/>
        <end position="93"/>
    </location>
</feature>
<keyword evidence="7" id="KW-0808">Transferase</keyword>
<dbReference type="InterPro" id="IPR004839">
    <property type="entry name" value="Aminotransferase_I/II_large"/>
</dbReference>
<dbReference type="Gene3D" id="1.10.10.10">
    <property type="entry name" value="Winged helix-like DNA-binding domain superfamily/Winged helix DNA-binding domain"/>
    <property type="match status" value="1"/>
</dbReference>
<evidence type="ECO:0000256" key="4">
    <source>
        <dbReference type="ARBA" id="ARBA00023125"/>
    </source>
</evidence>
<comment type="similarity">
    <text evidence="1">In the C-terminal section; belongs to the class-I pyridoxal-phosphate-dependent aminotransferase family.</text>
</comment>
<dbReference type="GO" id="GO:0008483">
    <property type="term" value="F:transaminase activity"/>
    <property type="evidence" value="ECO:0007669"/>
    <property type="project" value="UniProtKB-KW"/>
</dbReference>
<dbReference type="GO" id="GO:0030170">
    <property type="term" value="F:pyridoxal phosphate binding"/>
    <property type="evidence" value="ECO:0007669"/>
    <property type="project" value="InterPro"/>
</dbReference>
<dbReference type="InterPro" id="IPR015424">
    <property type="entry name" value="PyrdxlP-dep_Trfase"/>
</dbReference>